<comment type="similarity">
    <text evidence="1">Belongs to the short-chain fatty acyl-CoA assimilation regulator (ScfR) family.</text>
</comment>
<dbReference type="SUPFAM" id="SSF47413">
    <property type="entry name" value="lambda repressor-like DNA-binding domains"/>
    <property type="match status" value="1"/>
</dbReference>
<dbReference type="Gene3D" id="1.10.260.40">
    <property type="entry name" value="lambda repressor-like DNA-binding domains"/>
    <property type="match status" value="1"/>
</dbReference>
<dbReference type="GO" id="GO:0003677">
    <property type="term" value="F:DNA binding"/>
    <property type="evidence" value="ECO:0007669"/>
    <property type="project" value="InterPro"/>
</dbReference>
<proteinExistence type="inferred from homology"/>
<evidence type="ECO:0000313" key="3">
    <source>
        <dbReference type="EMBL" id="RQT22666.1"/>
    </source>
</evidence>
<dbReference type="AlphaFoldDB" id="A0A3N8QTN2"/>
<evidence type="ECO:0000313" key="4">
    <source>
        <dbReference type="Proteomes" id="UP000269271"/>
    </source>
</evidence>
<dbReference type="Proteomes" id="UP000269271">
    <property type="component" value="Unassembled WGS sequence"/>
</dbReference>
<dbReference type="CDD" id="cd00093">
    <property type="entry name" value="HTH_XRE"/>
    <property type="match status" value="1"/>
</dbReference>
<dbReference type="PANTHER" id="PTHR43236:SF1">
    <property type="entry name" value="BLL7220 PROTEIN"/>
    <property type="match status" value="1"/>
</dbReference>
<dbReference type="Gene3D" id="1.10.10.2910">
    <property type="match status" value="1"/>
</dbReference>
<dbReference type="InterPro" id="IPR010359">
    <property type="entry name" value="IrrE_HExxH"/>
</dbReference>
<evidence type="ECO:0000259" key="2">
    <source>
        <dbReference type="Pfam" id="PF06114"/>
    </source>
</evidence>
<dbReference type="InterPro" id="IPR001387">
    <property type="entry name" value="Cro/C1-type_HTH"/>
</dbReference>
<sequence length="480" mass="52726">MAVDHPLEEEVQAVFGVSLDGGTLQQAAAASDVLFVRSQIQVAKDNSRATGMRLLASEALQQFGWQVLRQLANRNAVPIVRTPGEPGASIAEMRLLLGLDDKRVAAAANLSSDDLTAFEQGRSQLPIRKIHRISQALSVNLDAPSEVAEQLRVGEKQLALRLREFSDRSEKIKLSPALVVSLSEAGWVIKKQSTLQAELDLPSESITRSLGFLPSAKYGPPPYRFGYKLAHRTRHLLGLSQAEPIKSLRALVEEKLRIPIVQADLPAAFAGATISNGSTRGIVLNLQGFNENPWVRRNTLAHELGHILWDPEDRLNALRVDKFTEIDQSSAHDADPVESRANAFAAEFLAPREAVLEIIKDAPSDAEAIERVCNWFGIGPSAARYQIQNADKTRLSLEMPHYGINPTDDWKIAEDFAAGYLPVLPDALINRRGRFAYWVAKAVSRKLISLDTAGSYMGLDRAVTPDEVAQLLELYQAANV</sequence>
<dbReference type="InterPro" id="IPR010982">
    <property type="entry name" value="Lambda_DNA-bd_dom_sf"/>
</dbReference>
<dbReference type="Pfam" id="PF06114">
    <property type="entry name" value="Peptidase_M78"/>
    <property type="match status" value="1"/>
</dbReference>
<feature type="domain" description="IrrE N-terminal-like" evidence="2">
    <location>
        <begin position="296"/>
        <end position="385"/>
    </location>
</feature>
<dbReference type="PANTHER" id="PTHR43236">
    <property type="entry name" value="ANTITOXIN HIGA1"/>
    <property type="match status" value="1"/>
</dbReference>
<reference evidence="3 4" key="1">
    <citation type="submission" date="2018-08" db="EMBL/GenBank/DDBJ databases">
        <title>Comparative analysis of Burkholderia isolates from Puerto Rico.</title>
        <authorList>
            <person name="Hall C."/>
            <person name="Sahl J."/>
            <person name="Wagner D."/>
        </authorList>
    </citation>
    <scope>NUCLEOTIDE SEQUENCE [LARGE SCALE GENOMIC DNA]</scope>
    <source>
        <strain evidence="3 4">Bp9001</strain>
    </source>
</reference>
<comment type="caution">
    <text evidence="3">The sequence shown here is derived from an EMBL/GenBank/DDBJ whole genome shotgun (WGS) entry which is preliminary data.</text>
</comment>
<gene>
    <name evidence="3" type="ORF">DF037_27195</name>
</gene>
<name>A0A3N8QTN2_9BURK</name>
<dbReference type="EMBL" id="QTQX01000020">
    <property type="protein sequence ID" value="RQT22666.1"/>
    <property type="molecule type" value="Genomic_DNA"/>
</dbReference>
<evidence type="ECO:0000256" key="1">
    <source>
        <dbReference type="ARBA" id="ARBA00007227"/>
    </source>
</evidence>
<accession>A0A3N8QTN2</accession>
<protein>
    <submittedName>
        <fullName evidence="3">ImmA/IrrE family metallo-endopeptidase</fullName>
    </submittedName>
</protein>
<dbReference type="RefSeq" id="WP_124619095.1">
    <property type="nucleotide sequence ID" value="NZ_QTQX01000020.1"/>
</dbReference>
<organism evidence="3 4">
    <name type="scientific">Burkholderia contaminans</name>
    <dbReference type="NCBI Taxonomy" id="488447"/>
    <lineage>
        <taxon>Bacteria</taxon>
        <taxon>Pseudomonadati</taxon>
        <taxon>Pseudomonadota</taxon>
        <taxon>Betaproteobacteria</taxon>
        <taxon>Burkholderiales</taxon>
        <taxon>Burkholderiaceae</taxon>
        <taxon>Burkholderia</taxon>
        <taxon>Burkholderia cepacia complex</taxon>
    </lineage>
</organism>
<dbReference type="InterPro" id="IPR052345">
    <property type="entry name" value="Rad_response_metalloprotease"/>
</dbReference>